<dbReference type="GO" id="GO:0016787">
    <property type="term" value="F:hydrolase activity"/>
    <property type="evidence" value="ECO:0007669"/>
    <property type="project" value="UniProtKB-KW"/>
</dbReference>
<keyword evidence="6" id="KW-0378">Hydrolase</keyword>
<dbReference type="SMART" id="SM00490">
    <property type="entry name" value="HELICc"/>
    <property type="match status" value="1"/>
</dbReference>
<dbReference type="PANTHER" id="PTHR47963">
    <property type="entry name" value="DEAD-BOX ATP-DEPENDENT RNA HELICASE 47, MITOCHONDRIAL"/>
    <property type="match status" value="1"/>
</dbReference>
<evidence type="ECO:0000256" key="3">
    <source>
        <dbReference type="ARBA" id="ARBA00022722"/>
    </source>
</evidence>
<dbReference type="CDD" id="cd09641">
    <property type="entry name" value="Cas3''_I"/>
    <property type="match status" value="1"/>
</dbReference>
<keyword evidence="8" id="KW-0067">ATP-binding</keyword>
<dbReference type="GO" id="GO:0046872">
    <property type="term" value="F:metal ion binding"/>
    <property type="evidence" value="ECO:0007669"/>
    <property type="project" value="UniProtKB-KW"/>
</dbReference>
<gene>
    <name evidence="13" type="primary">cas3</name>
    <name evidence="13" type="ORF">J4H92_01065</name>
</gene>
<dbReference type="GO" id="GO:0005524">
    <property type="term" value="F:ATP binding"/>
    <property type="evidence" value="ECO:0007669"/>
    <property type="project" value="UniProtKB-KW"/>
</dbReference>
<dbReference type="InterPro" id="IPR006483">
    <property type="entry name" value="CRISPR-assoc_Cas3_HD"/>
</dbReference>
<dbReference type="InterPro" id="IPR041372">
    <property type="entry name" value="Cas3_C"/>
</dbReference>
<comment type="similarity">
    <text evidence="1">In the N-terminal section; belongs to the CRISPR-associated nuclease Cas3-HD family.</text>
</comment>
<keyword evidence="5" id="KW-0547">Nucleotide-binding</keyword>
<protein>
    <submittedName>
        <fullName evidence="13">CRISPR-associated helicase Cas3</fullName>
    </submittedName>
</protein>
<dbReference type="InterPro" id="IPR014001">
    <property type="entry name" value="Helicase_ATP-bd"/>
</dbReference>
<dbReference type="InterPro" id="IPR001650">
    <property type="entry name" value="Helicase_C-like"/>
</dbReference>
<keyword evidence="7" id="KW-0347">Helicase</keyword>
<evidence type="ECO:0000256" key="8">
    <source>
        <dbReference type="ARBA" id="ARBA00022840"/>
    </source>
</evidence>
<dbReference type="InterPro" id="IPR038257">
    <property type="entry name" value="CRISPR-assoc_Cas3_HD_sf"/>
</dbReference>
<dbReference type="Pfam" id="PF22590">
    <property type="entry name" value="Cas3-like_C_2"/>
    <property type="match status" value="1"/>
</dbReference>
<dbReference type="InterPro" id="IPR011545">
    <property type="entry name" value="DEAD/DEAH_box_helicase_dom"/>
</dbReference>
<keyword evidence="14" id="KW-1185">Reference proteome</keyword>
<evidence type="ECO:0000313" key="13">
    <source>
        <dbReference type="EMBL" id="MBO1900535.1"/>
    </source>
</evidence>
<evidence type="ECO:0000256" key="4">
    <source>
        <dbReference type="ARBA" id="ARBA00022723"/>
    </source>
</evidence>
<dbReference type="InterPro" id="IPR050547">
    <property type="entry name" value="DEAD_box_RNA_helicases"/>
</dbReference>
<evidence type="ECO:0000313" key="14">
    <source>
        <dbReference type="Proteomes" id="UP000664382"/>
    </source>
</evidence>
<name>A0A939SAJ6_9MICO</name>
<dbReference type="Gene3D" id="1.10.3210.30">
    <property type="match status" value="1"/>
</dbReference>
<dbReference type="InterPro" id="IPR027417">
    <property type="entry name" value="P-loop_NTPase"/>
</dbReference>
<dbReference type="SUPFAM" id="SSF52540">
    <property type="entry name" value="P-loop containing nucleoside triphosphate hydrolases"/>
    <property type="match status" value="1"/>
</dbReference>
<feature type="domain" description="Helicase C-terminal" evidence="11">
    <location>
        <begin position="564"/>
        <end position="728"/>
    </location>
</feature>
<keyword evidence="3" id="KW-0540">Nuclease</keyword>
<comment type="similarity">
    <text evidence="2">In the central section; belongs to the CRISPR-associated helicase Cas3 family.</text>
</comment>
<proteinExistence type="inferred from homology"/>
<keyword evidence="9" id="KW-0051">Antiviral defense</keyword>
<dbReference type="Proteomes" id="UP000664382">
    <property type="component" value="Unassembled WGS sequence"/>
</dbReference>
<evidence type="ECO:0000259" key="10">
    <source>
        <dbReference type="PROSITE" id="PS51192"/>
    </source>
</evidence>
<dbReference type="GO" id="GO:0004518">
    <property type="term" value="F:nuclease activity"/>
    <property type="evidence" value="ECO:0007669"/>
    <property type="project" value="UniProtKB-KW"/>
</dbReference>
<dbReference type="PROSITE" id="PS51643">
    <property type="entry name" value="HD_CAS3"/>
    <property type="match status" value="1"/>
</dbReference>
<evidence type="ECO:0000259" key="11">
    <source>
        <dbReference type="PROSITE" id="PS51194"/>
    </source>
</evidence>
<evidence type="ECO:0000259" key="12">
    <source>
        <dbReference type="PROSITE" id="PS51643"/>
    </source>
</evidence>
<feature type="domain" description="HD Cas3-type" evidence="12">
    <location>
        <begin position="18"/>
        <end position="227"/>
    </location>
</feature>
<accession>A0A939SAJ6</accession>
<dbReference type="AlphaFoldDB" id="A0A939SAJ6"/>
<dbReference type="InterPro" id="IPR006474">
    <property type="entry name" value="Helicase_Cas3_CRISPR-ass_core"/>
</dbReference>
<dbReference type="NCBIfam" id="TIGR01596">
    <property type="entry name" value="cas3_HD"/>
    <property type="match status" value="1"/>
</dbReference>
<dbReference type="GO" id="GO:0003724">
    <property type="term" value="F:RNA helicase activity"/>
    <property type="evidence" value="ECO:0007669"/>
    <property type="project" value="TreeGrafter"/>
</dbReference>
<dbReference type="PROSITE" id="PS51192">
    <property type="entry name" value="HELICASE_ATP_BIND_1"/>
    <property type="match status" value="1"/>
</dbReference>
<evidence type="ECO:0000256" key="2">
    <source>
        <dbReference type="ARBA" id="ARBA00009046"/>
    </source>
</evidence>
<dbReference type="NCBIfam" id="TIGR01587">
    <property type="entry name" value="cas3_core"/>
    <property type="match status" value="1"/>
</dbReference>
<evidence type="ECO:0000256" key="6">
    <source>
        <dbReference type="ARBA" id="ARBA00022801"/>
    </source>
</evidence>
<comment type="caution">
    <text evidence="13">The sequence shown here is derived from an EMBL/GenBank/DDBJ whole genome shotgun (WGS) entry which is preliminary data.</text>
</comment>
<reference evidence="13" key="1">
    <citation type="submission" date="2021-03" db="EMBL/GenBank/DDBJ databases">
        <title>Leucobacter chromiisoli sp. nov., isolated from chromium-containing soil of chemical plant.</title>
        <authorList>
            <person name="Xu Z."/>
        </authorList>
    </citation>
    <scope>NUCLEOTIDE SEQUENCE</scope>
    <source>
        <strain evidence="13">S27</strain>
    </source>
</reference>
<dbReference type="EMBL" id="JAGDYM010000002">
    <property type="protein sequence ID" value="MBO1900535.1"/>
    <property type="molecule type" value="Genomic_DNA"/>
</dbReference>
<dbReference type="Gene3D" id="3.40.50.300">
    <property type="entry name" value="P-loop containing nucleotide triphosphate hydrolases"/>
    <property type="match status" value="2"/>
</dbReference>
<organism evidence="13 14">
    <name type="scientific">Leucobacter weissii</name>
    <dbReference type="NCBI Taxonomy" id="1983706"/>
    <lineage>
        <taxon>Bacteria</taxon>
        <taxon>Bacillati</taxon>
        <taxon>Actinomycetota</taxon>
        <taxon>Actinomycetes</taxon>
        <taxon>Micrococcales</taxon>
        <taxon>Microbacteriaceae</taxon>
        <taxon>Leucobacter</taxon>
    </lineage>
</organism>
<evidence type="ECO:0000256" key="1">
    <source>
        <dbReference type="ARBA" id="ARBA00006847"/>
    </source>
</evidence>
<dbReference type="RefSeq" id="WP_208095170.1">
    <property type="nucleotide sequence ID" value="NZ_JAGDYM010000002.1"/>
</dbReference>
<sequence length="962" mass="108107">MLDTISQRTRQLWAKTGEDRRWLSLQQHMRDSADAAGFLWDEWLSADVKRTLIEHSSLKEAELRPLVTWLAGTHDIGKASKPFAFQLDQSPDHRWLSERVRNTGFDSNRFSELGIEVEDLPHSVYSQGIQTWWLCETFGWNSYSAERLAGISGAHHGLPPTEDQLSKLHSSLLATHGEDWQQAWRELLSDITAHTGAEEILRGHPKLKIPVNAQMVLTGLVIMSDWIASNPEFFPLSRPEAPITAAAAQDRGRAGIDSLQLPDPWRPAQQQGDTAAFYRQRFDWPEDFHPNQLQRVAAKLGSEAISPGLFIIEAPMGTGKTEAGLALADLLAQQLGVGGLMFATPTTATSDGLFGRTLTWARNTQPGGSLTSMFLAHSRNTLSDSFMRLRYERAQAEQTEEESNRGQAISHDWLYGRKKGILSHIVIGTVDQVLQMALQTRHVMLKHLGFSGKVVVIDEVHAYDSYMQIYLQRALQWLASYGVTVILLSATLPQSVRVELSNAYRTGLGAEPRGEPEGHRAQNQEPEKIVLELSYPLITQVDVAGTHQHAVSIDSETKNVTLHQIDDSLGTLEEKLEPVRIDGGCAVVICNTVKRAQAVYERLKPIFGDDVSLLHARFTAIDRKEKEETLLSFFGSSSNRGSGRPERRVLVATQIVEQSLDLDFDLMITDFCPADLLLQRAGRLHRHRRPAEDRPGWSRQPTIYVRGIEQAGDENEPPVFSSDYRAIYAEAILLASYALLLPKFQQGEQLRIPDEISALVQHTYRSAPAIPEAWADAYRQARTKLVEEIHRKQAKASGFLLKDHRGHRTIAEIMPYREARVKEHVDELRAAAQVRDIDPALEVLLVQRVAGEYRLLPGHPRSDEVISIALPPDEEIAKAIALNSVRLPYYFSRPRAFDAALDELERSYFIDSWQQSHYLRSQLILPLDEKLEVELAGQRLRYSSELGLQHLANLVDAAPEDT</sequence>
<evidence type="ECO:0000256" key="5">
    <source>
        <dbReference type="ARBA" id="ARBA00022741"/>
    </source>
</evidence>
<evidence type="ECO:0000256" key="9">
    <source>
        <dbReference type="ARBA" id="ARBA00023118"/>
    </source>
</evidence>
<dbReference type="GO" id="GO:0003723">
    <property type="term" value="F:RNA binding"/>
    <property type="evidence" value="ECO:0007669"/>
    <property type="project" value="TreeGrafter"/>
</dbReference>
<dbReference type="PANTHER" id="PTHR47963:SF9">
    <property type="entry name" value="CRISPR-ASSOCIATED ENDONUCLEASE_HELICASE CAS3"/>
    <property type="match status" value="1"/>
</dbReference>
<dbReference type="PROSITE" id="PS51194">
    <property type="entry name" value="HELICASE_CTER"/>
    <property type="match status" value="1"/>
</dbReference>
<evidence type="ECO:0000256" key="7">
    <source>
        <dbReference type="ARBA" id="ARBA00022806"/>
    </source>
</evidence>
<dbReference type="SMART" id="SM00487">
    <property type="entry name" value="DEXDc"/>
    <property type="match status" value="1"/>
</dbReference>
<feature type="domain" description="Helicase ATP-binding" evidence="10">
    <location>
        <begin position="301"/>
        <end position="510"/>
    </location>
</feature>
<dbReference type="InterPro" id="IPR054712">
    <property type="entry name" value="Cas3-like_dom"/>
</dbReference>
<dbReference type="Pfam" id="PF00270">
    <property type="entry name" value="DEAD"/>
    <property type="match status" value="1"/>
</dbReference>
<dbReference type="Pfam" id="PF18395">
    <property type="entry name" value="Cas3_C"/>
    <property type="match status" value="1"/>
</dbReference>
<dbReference type="GO" id="GO:0051607">
    <property type="term" value="P:defense response to virus"/>
    <property type="evidence" value="ECO:0007669"/>
    <property type="project" value="UniProtKB-KW"/>
</dbReference>
<dbReference type="Pfam" id="PF18019">
    <property type="entry name" value="Cas3_HD"/>
    <property type="match status" value="1"/>
</dbReference>
<keyword evidence="4" id="KW-0479">Metal-binding</keyword>